<dbReference type="PROSITE" id="PS01124">
    <property type="entry name" value="HTH_ARAC_FAMILY_2"/>
    <property type="match status" value="1"/>
</dbReference>
<dbReference type="PANTHER" id="PTHR47894">
    <property type="entry name" value="HTH-TYPE TRANSCRIPTIONAL REGULATOR GADX"/>
    <property type="match status" value="1"/>
</dbReference>
<keyword evidence="3" id="KW-0804">Transcription</keyword>
<evidence type="ECO:0000256" key="1">
    <source>
        <dbReference type="ARBA" id="ARBA00023015"/>
    </source>
</evidence>
<dbReference type="RefSeq" id="WP_209994243.1">
    <property type="nucleotide sequence ID" value="NZ_JBHSVQ010000001.1"/>
</dbReference>
<name>A0ABW5FKM0_9BACL</name>
<comment type="caution">
    <text evidence="5">The sequence shown here is derived from an EMBL/GenBank/DDBJ whole genome shotgun (WGS) entry which is preliminary data.</text>
</comment>
<keyword evidence="2" id="KW-0238">DNA-binding</keyword>
<keyword evidence="6" id="KW-1185">Reference proteome</keyword>
<dbReference type="SUPFAM" id="SSF46689">
    <property type="entry name" value="Homeodomain-like"/>
    <property type="match status" value="1"/>
</dbReference>
<gene>
    <name evidence="5" type="ORF">ACFSX3_30980</name>
</gene>
<evidence type="ECO:0000313" key="5">
    <source>
        <dbReference type="EMBL" id="MFD2414277.1"/>
    </source>
</evidence>
<dbReference type="InterPro" id="IPR032687">
    <property type="entry name" value="AraC-type_N"/>
</dbReference>
<evidence type="ECO:0000313" key="6">
    <source>
        <dbReference type="Proteomes" id="UP001597448"/>
    </source>
</evidence>
<keyword evidence="1" id="KW-0805">Transcription regulation</keyword>
<dbReference type="Gene3D" id="1.10.10.60">
    <property type="entry name" value="Homeodomain-like"/>
    <property type="match status" value="1"/>
</dbReference>
<feature type="domain" description="HTH araC/xylS-type" evidence="4">
    <location>
        <begin position="233"/>
        <end position="331"/>
    </location>
</feature>
<accession>A0ABW5FKM0</accession>
<organism evidence="5 6">
    <name type="scientific">Paenibacillus rhizoplanae</name>
    <dbReference type="NCBI Taxonomy" id="1917181"/>
    <lineage>
        <taxon>Bacteria</taxon>
        <taxon>Bacillati</taxon>
        <taxon>Bacillota</taxon>
        <taxon>Bacilli</taxon>
        <taxon>Bacillales</taxon>
        <taxon>Paenibacillaceae</taxon>
        <taxon>Paenibacillus</taxon>
    </lineage>
</organism>
<dbReference type="InterPro" id="IPR009057">
    <property type="entry name" value="Homeodomain-like_sf"/>
</dbReference>
<dbReference type="PANTHER" id="PTHR47894:SF1">
    <property type="entry name" value="HTH-TYPE TRANSCRIPTIONAL REGULATOR VQSM"/>
    <property type="match status" value="1"/>
</dbReference>
<dbReference type="Proteomes" id="UP001597448">
    <property type="component" value="Unassembled WGS sequence"/>
</dbReference>
<proteinExistence type="predicted"/>
<dbReference type="SMART" id="SM00342">
    <property type="entry name" value="HTH_ARAC"/>
    <property type="match status" value="1"/>
</dbReference>
<dbReference type="InterPro" id="IPR018060">
    <property type="entry name" value="HTH_AraC"/>
</dbReference>
<evidence type="ECO:0000259" key="4">
    <source>
        <dbReference type="PROSITE" id="PS01124"/>
    </source>
</evidence>
<protein>
    <submittedName>
        <fullName evidence="5">Helix-turn-helix domain-containing protein</fullName>
    </submittedName>
</protein>
<evidence type="ECO:0000256" key="3">
    <source>
        <dbReference type="ARBA" id="ARBA00023163"/>
    </source>
</evidence>
<dbReference type="Pfam" id="PF12833">
    <property type="entry name" value="HTH_18"/>
    <property type="match status" value="1"/>
</dbReference>
<dbReference type="EMBL" id="JBHUKY010000096">
    <property type="protein sequence ID" value="MFD2414277.1"/>
    <property type="molecule type" value="Genomic_DNA"/>
</dbReference>
<sequence>MNSRPSERVKMPPGFWTGISRLGIAATDVARMAQLPVTITTEATVTTAQYFAIWQAYSELAGDLASGITRLATAFDTAQYPPAVLATYHARDYRDALHRMVRYKQMCPPESLRMTEENGLCTIELEWGDTGQPGPPVLAGITLAFLLELGRKGTGRPLQAQAAEFVHSMGDEQVLEAYFGCAIQTGGKYNRLTLLSSQLDLPFVSYNEELLEILAPALDRSLDEQLGSFSVSGRVRVIIAHSLAGGSPDLQTVAKELAMSERTLQRRLTGENTTFKQLLTQVRHEQARRYLANPALELNEVAYLIGYDDQNSFFRGFRHWEGVTPSQWRAEHLNS</sequence>
<dbReference type="Pfam" id="PF12625">
    <property type="entry name" value="Arabinose_bd"/>
    <property type="match status" value="1"/>
</dbReference>
<reference evidence="6" key="1">
    <citation type="journal article" date="2019" name="Int. J. Syst. Evol. Microbiol.">
        <title>The Global Catalogue of Microorganisms (GCM) 10K type strain sequencing project: providing services to taxonomists for standard genome sequencing and annotation.</title>
        <authorList>
            <consortium name="The Broad Institute Genomics Platform"/>
            <consortium name="The Broad Institute Genome Sequencing Center for Infectious Disease"/>
            <person name="Wu L."/>
            <person name="Ma J."/>
        </authorList>
    </citation>
    <scope>NUCLEOTIDE SEQUENCE [LARGE SCALE GENOMIC DNA]</scope>
    <source>
        <strain evidence="6">CCM 8725</strain>
    </source>
</reference>
<evidence type="ECO:0000256" key="2">
    <source>
        <dbReference type="ARBA" id="ARBA00023125"/>
    </source>
</evidence>